<evidence type="ECO:0000256" key="11">
    <source>
        <dbReference type="PIRSR" id="PIRSR000485-3"/>
    </source>
</evidence>
<feature type="binding site" evidence="7 10">
    <location>
        <position position="357"/>
    </location>
    <ligand>
        <name>Mg(2+)</name>
        <dbReference type="ChEBI" id="CHEBI:18420"/>
    </ligand>
</feature>
<dbReference type="PROSITE" id="PS51278">
    <property type="entry name" value="GATASE_TYPE_2"/>
    <property type="match status" value="1"/>
</dbReference>
<comment type="caution">
    <text evidence="13">The sequence shown here is derived from an EMBL/GenBank/DDBJ whole genome shotgun (WGS) entry which is preliminary data.</text>
</comment>
<proteinExistence type="inferred from homology"/>
<dbReference type="AlphaFoldDB" id="A0A1G2K494"/>
<feature type="binding site" evidence="7 11">
    <location>
        <position position="456"/>
    </location>
    <ligand>
        <name>[4Fe-4S] cluster</name>
        <dbReference type="ChEBI" id="CHEBI:49883"/>
    </ligand>
</feature>
<organism evidence="13 14">
    <name type="scientific">Candidatus Sungbacteria bacterium RIFCSPHIGHO2_01_FULL_47_32</name>
    <dbReference type="NCBI Taxonomy" id="1802264"/>
    <lineage>
        <taxon>Bacteria</taxon>
        <taxon>Candidatus Sungiibacteriota</taxon>
    </lineage>
</organism>
<dbReference type="Pfam" id="PF00156">
    <property type="entry name" value="Pribosyltran"/>
    <property type="match status" value="1"/>
</dbReference>
<protein>
    <recommendedName>
        <fullName evidence="7">Amidophosphoribosyltransferase</fullName>
        <shortName evidence="7">ATase</shortName>
        <ecNumber evidence="7">2.4.2.14</ecNumber>
    </recommendedName>
    <alternativeName>
        <fullName evidence="7">Glutamine phosphoribosylpyrophosphate amidotransferase</fullName>
        <shortName evidence="7">GPATase</shortName>
    </alternativeName>
</protein>
<dbReference type="NCBIfam" id="TIGR01134">
    <property type="entry name" value="purF"/>
    <property type="match status" value="1"/>
</dbReference>
<comment type="function">
    <text evidence="7">Catalyzes the formation of phosphoribosylamine from phosphoribosylpyrophosphate (PRPP) and glutamine.</text>
</comment>
<dbReference type="Proteomes" id="UP000177152">
    <property type="component" value="Unassembled WGS sequence"/>
</dbReference>
<dbReference type="Pfam" id="PF13522">
    <property type="entry name" value="GATase_6"/>
    <property type="match status" value="1"/>
</dbReference>
<evidence type="ECO:0000256" key="2">
    <source>
        <dbReference type="ARBA" id="ARBA00010138"/>
    </source>
</evidence>
<dbReference type="InterPro" id="IPR017932">
    <property type="entry name" value="GATase_2_dom"/>
</dbReference>
<dbReference type="Gene3D" id="3.60.20.10">
    <property type="entry name" value="Glutamine Phosphoribosylpyrophosphate, subunit 1, domain 1"/>
    <property type="match status" value="1"/>
</dbReference>
<dbReference type="Gene3D" id="3.40.50.2020">
    <property type="match status" value="1"/>
</dbReference>
<feature type="binding site" evidence="7 10">
    <location>
        <position position="294"/>
    </location>
    <ligand>
        <name>Mg(2+)</name>
        <dbReference type="ChEBI" id="CHEBI:18420"/>
    </ligand>
</feature>
<evidence type="ECO:0000256" key="1">
    <source>
        <dbReference type="ARBA" id="ARBA00005209"/>
    </source>
</evidence>
<dbReference type="InterPro" id="IPR029055">
    <property type="entry name" value="Ntn_hydrolases_N"/>
</dbReference>
<comment type="pathway">
    <text evidence="1 7 8">Purine metabolism; IMP biosynthesis via de novo pathway; N(1)-(5-phospho-D-ribosyl)glycinamide from 5-phospho-alpha-D-ribose 1-diphosphate: step 1/2.</text>
</comment>
<dbReference type="InterPro" id="IPR000836">
    <property type="entry name" value="PRTase_dom"/>
</dbReference>
<feature type="binding site" evidence="7 11">
    <location>
        <position position="393"/>
    </location>
    <ligand>
        <name>[4Fe-4S] cluster</name>
        <dbReference type="ChEBI" id="CHEBI:49883"/>
    </ligand>
</feature>
<name>A0A1G2K494_9BACT</name>
<keyword evidence="6 7" id="KW-0315">Glutamine amidotransferase</keyword>
<evidence type="ECO:0000313" key="14">
    <source>
        <dbReference type="Proteomes" id="UP000177152"/>
    </source>
</evidence>
<evidence type="ECO:0000256" key="5">
    <source>
        <dbReference type="ARBA" id="ARBA00022755"/>
    </source>
</evidence>
<keyword evidence="3 7" id="KW-0328">Glycosyltransferase</keyword>
<dbReference type="PIRSF" id="PIRSF000485">
    <property type="entry name" value="Amd_phspho_trans"/>
    <property type="match status" value="1"/>
</dbReference>
<feature type="domain" description="Glutamine amidotransferase type-2" evidence="12">
    <location>
        <begin position="2"/>
        <end position="224"/>
    </location>
</feature>
<keyword evidence="7 10" id="KW-0460">Magnesium</keyword>
<comment type="cofactor">
    <cofactor evidence="7 10">
        <name>Mg(2+)</name>
        <dbReference type="ChEBI" id="CHEBI:18420"/>
    </cofactor>
    <text evidence="7 10">Binds 1 Mg(2+) ion per subunit.</text>
</comment>
<dbReference type="InterPro" id="IPR029057">
    <property type="entry name" value="PRTase-like"/>
</dbReference>
<evidence type="ECO:0000259" key="12">
    <source>
        <dbReference type="PROSITE" id="PS51278"/>
    </source>
</evidence>
<dbReference type="PANTHER" id="PTHR11907">
    <property type="entry name" value="AMIDOPHOSPHORIBOSYLTRANSFERASE"/>
    <property type="match status" value="1"/>
</dbReference>
<comment type="similarity">
    <text evidence="2 7 8">In the C-terminal section; belongs to the purine/pyrimidine phosphoribosyltransferase family.</text>
</comment>
<dbReference type="HAMAP" id="MF_01931">
    <property type="entry name" value="PurF"/>
    <property type="match status" value="1"/>
</dbReference>
<keyword evidence="4 7" id="KW-0808">Transferase</keyword>
<evidence type="ECO:0000256" key="8">
    <source>
        <dbReference type="PIRNR" id="PIRNR000485"/>
    </source>
</evidence>
<keyword evidence="7 11" id="KW-0411">Iron-sulfur</keyword>
<dbReference type="GO" id="GO:0004044">
    <property type="term" value="F:amidophosphoribosyltransferase activity"/>
    <property type="evidence" value="ECO:0007669"/>
    <property type="project" value="UniProtKB-UniRule"/>
</dbReference>
<keyword evidence="7" id="KW-0004">4Fe-4S</keyword>
<dbReference type="GO" id="GO:0009113">
    <property type="term" value="P:purine nucleobase biosynthetic process"/>
    <property type="evidence" value="ECO:0007669"/>
    <property type="project" value="UniProtKB-UniRule"/>
</dbReference>
<comment type="catalytic activity">
    <reaction evidence="7 8">
        <text>5-phospho-beta-D-ribosylamine + L-glutamate + diphosphate = 5-phospho-alpha-D-ribose 1-diphosphate + L-glutamine + H2O</text>
        <dbReference type="Rhea" id="RHEA:14905"/>
        <dbReference type="ChEBI" id="CHEBI:15377"/>
        <dbReference type="ChEBI" id="CHEBI:29985"/>
        <dbReference type="ChEBI" id="CHEBI:33019"/>
        <dbReference type="ChEBI" id="CHEBI:58017"/>
        <dbReference type="ChEBI" id="CHEBI:58359"/>
        <dbReference type="ChEBI" id="CHEBI:58681"/>
        <dbReference type="EC" id="2.4.2.14"/>
    </reaction>
</comment>
<dbReference type="SUPFAM" id="SSF53271">
    <property type="entry name" value="PRTase-like"/>
    <property type="match status" value="1"/>
</dbReference>
<dbReference type="EMBL" id="MHQC01000039">
    <property type="protein sequence ID" value="OGZ94227.1"/>
    <property type="molecule type" value="Genomic_DNA"/>
</dbReference>
<evidence type="ECO:0000256" key="4">
    <source>
        <dbReference type="ARBA" id="ARBA00022679"/>
    </source>
</evidence>
<dbReference type="GO" id="GO:0000287">
    <property type="term" value="F:magnesium ion binding"/>
    <property type="evidence" value="ECO:0007669"/>
    <property type="project" value="UniProtKB-UniRule"/>
</dbReference>
<evidence type="ECO:0000256" key="6">
    <source>
        <dbReference type="ARBA" id="ARBA00022962"/>
    </source>
</evidence>
<dbReference type="SUPFAM" id="SSF56235">
    <property type="entry name" value="N-terminal nucleophile aminohydrolases (Ntn hydrolases)"/>
    <property type="match status" value="1"/>
</dbReference>
<evidence type="ECO:0000256" key="3">
    <source>
        <dbReference type="ARBA" id="ARBA00022676"/>
    </source>
</evidence>
<comment type="cofactor">
    <cofactor evidence="7 11">
        <name>[4Fe-4S] cluster</name>
        <dbReference type="ChEBI" id="CHEBI:49883"/>
    </cofactor>
    <text evidence="7 11">Binds 1 [4Fe-4S] cluster per subunit.</text>
</comment>
<dbReference type="UniPathway" id="UPA00074">
    <property type="reaction ID" value="UER00124"/>
</dbReference>
<reference evidence="13 14" key="1">
    <citation type="journal article" date="2016" name="Nat. Commun.">
        <title>Thousands of microbial genomes shed light on interconnected biogeochemical processes in an aquifer system.</title>
        <authorList>
            <person name="Anantharaman K."/>
            <person name="Brown C.T."/>
            <person name="Hug L.A."/>
            <person name="Sharon I."/>
            <person name="Castelle C.J."/>
            <person name="Probst A.J."/>
            <person name="Thomas B.C."/>
            <person name="Singh A."/>
            <person name="Wilkins M.J."/>
            <person name="Karaoz U."/>
            <person name="Brodie E.L."/>
            <person name="Williams K.H."/>
            <person name="Hubbard S.S."/>
            <person name="Banfield J.F."/>
        </authorList>
    </citation>
    <scope>NUCLEOTIDE SEQUENCE [LARGE SCALE GENOMIC DNA]</scope>
</reference>
<keyword evidence="7 11" id="KW-0408">Iron</keyword>
<accession>A0A1G2K494</accession>
<dbReference type="EC" id="2.4.2.14" evidence="7"/>
<feature type="active site" description="Nucleophile" evidence="7 9">
    <location>
        <position position="2"/>
    </location>
</feature>
<evidence type="ECO:0000256" key="9">
    <source>
        <dbReference type="PIRSR" id="PIRSR000485-1"/>
    </source>
</evidence>
<sequence>MCGIIGAISENGGVAQDIYPGLWSLQHRGKESAGIITYDGQKYHKKKDMGTVEVVFGNDALLGLAGGAGIGHVRYSTTGPNSAENIQPVEGSFRSIPFWIGHNGNFTNTEELRAECESKGYYFKTTTDTEVLAALIFLHGLGGQKSFEYALKLSLKKIEGTYSIVVLYKNTVYGVVDPTANRPLVYGEGRGLRVLASESAACDVLGIKYLRDVGPCELIILQTTPTYLQRDHIGDHADDSSLKQKFCIFEYVYFLRPDSKFDGRRAQSTREEMGKRLWKESPVSADIVVPIPDSGNFAASGLATEAGLPFVMAFFRSHYVGRTFIEPIQERREKGLRIKLNIIPELVAGKRVVIVDDSIVRSTVIKKVIAMLREAGAKEIHVRISSPSYTHPCHYGIDTYRVKNELIAKRHGGNSEAIREEIGADSLHHLSLEGLKESVWVSRDKTVSRFGKEQMCDACFSGTYHIPIKERK</sequence>
<feature type="binding site" evidence="7 10">
    <location>
        <position position="356"/>
    </location>
    <ligand>
        <name>Mg(2+)</name>
        <dbReference type="ChEBI" id="CHEBI:18420"/>
    </ligand>
</feature>
<dbReference type="GO" id="GO:0051539">
    <property type="term" value="F:4 iron, 4 sulfur cluster binding"/>
    <property type="evidence" value="ECO:0007669"/>
    <property type="project" value="UniProtKB-KW"/>
</dbReference>
<evidence type="ECO:0000313" key="13">
    <source>
        <dbReference type="EMBL" id="OGZ94227.1"/>
    </source>
</evidence>
<gene>
    <name evidence="7" type="primary">purF</name>
    <name evidence="13" type="ORF">A2633_05430</name>
</gene>
<dbReference type="CDD" id="cd06223">
    <property type="entry name" value="PRTases_typeI"/>
    <property type="match status" value="1"/>
</dbReference>
<keyword evidence="5 7" id="KW-0658">Purine biosynthesis</keyword>
<evidence type="ECO:0000256" key="7">
    <source>
        <dbReference type="HAMAP-Rule" id="MF_01931"/>
    </source>
</evidence>
<evidence type="ECO:0000256" key="10">
    <source>
        <dbReference type="PIRSR" id="PIRSR000485-2"/>
    </source>
</evidence>
<dbReference type="InterPro" id="IPR005854">
    <property type="entry name" value="PurF"/>
</dbReference>
<dbReference type="GO" id="GO:0006189">
    <property type="term" value="P:'de novo' IMP biosynthetic process"/>
    <property type="evidence" value="ECO:0007669"/>
    <property type="project" value="UniProtKB-UniRule"/>
</dbReference>
<keyword evidence="7 10" id="KW-0479">Metal-binding</keyword>
<feature type="binding site" evidence="7 11">
    <location>
        <position position="247"/>
    </location>
    <ligand>
        <name>[4Fe-4S] cluster</name>
        <dbReference type="ChEBI" id="CHEBI:49883"/>
    </ligand>
</feature>
<feature type="binding site" evidence="7 11">
    <location>
        <position position="459"/>
    </location>
    <ligand>
        <name>[4Fe-4S] cluster</name>
        <dbReference type="ChEBI" id="CHEBI:49883"/>
    </ligand>
</feature>